<proteinExistence type="predicted"/>
<gene>
    <name evidence="7" type="ORF">ACFFTR_16765</name>
</gene>
<comment type="caution">
    <text evidence="7">The sequence shown here is derived from an EMBL/GenBank/DDBJ whole genome shotgun (WGS) entry which is preliminary data.</text>
</comment>
<keyword evidence="1 7" id="KW-0436">Ligase</keyword>
<dbReference type="Proteomes" id="UP001589608">
    <property type="component" value="Unassembled WGS sequence"/>
</dbReference>
<evidence type="ECO:0000256" key="4">
    <source>
        <dbReference type="ARBA" id="ARBA00022840"/>
    </source>
</evidence>
<evidence type="ECO:0000256" key="5">
    <source>
        <dbReference type="ARBA" id="ARBA00022842"/>
    </source>
</evidence>
<sequence>MRRLDNGVVRPDWRQQLATQGIVYNNEMPAPDGGTMSYWREDSFYDFTSAEIDALSTSAATLFEMCVAAGDFIIDHNMFQLLGIPEFAWDQIKRTWWDDETEPGGRSKGDFSPSIFGRFDIRYAGEYAGKPQLLEFNADTPTSLPEAAVAQWYWMQQTGQGKDQWNQLHEMLVAAWARNLQRLRQARTHLLSPMTIHFACDREEESGEDLFNTEYMMETARQALEPLGYRTKFLYMDEIRAGDVQAGDRFYDSEGQHIDAIFKLYPWEWMLGEQFAKQCFRDMSDPRRDSTVWIEPPYKMLWSNKGLLPILWHIYGDDPEKRDLLLPAYFESERPAWMTSYVRKPLLGREGANVSIIVDGVTKTSTPGEYGGPFVCQAFAPLPAFPDRRGVEWHPVLGVWMIDGEPAGLGIRESAGLITDNMSNFVPHTIDHSGISR</sequence>
<name>A0ABV5M780_9ACTN</name>
<keyword evidence="8" id="KW-1185">Reference proteome</keyword>
<accession>A0ABV5M780</accession>
<keyword evidence="3" id="KW-0547">Nucleotide-binding</keyword>
<dbReference type="EC" id="6.3.1.-" evidence="7"/>
<dbReference type="GO" id="GO:0016874">
    <property type="term" value="F:ligase activity"/>
    <property type="evidence" value="ECO:0007669"/>
    <property type="project" value="UniProtKB-KW"/>
</dbReference>
<dbReference type="Pfam" id="PF03738">
    <property type="entry name" value="GSP_synth"/>
    <property type="match status" value="1"/>
</dbReference>
<dbReference type="SUPFAM" id="SSF52440">
    <property type="entry name" value="PreATP-grasp domain"/>
    <property type="match status" value="1"/>
</dbReference>
<dbReference type="EMBL" id="JBHMCA010000031">
    <property type="protein sequence ID" value="MFB9444730.1"/>
    <property type="molecule type" value="Genomic_DNA"/>
</dbReference>
<dbReference type="InterPro" id="IPR016185">
    <property type="entry name" value="PreATP-grasp_dom_sf"/>
</dbReference>
<keyword evidence="5" id="KW-0460">Magnesium</keyword>
<dbReference type="Gene3D" id="3.30.1490.330">
    <property type="match status" value="1"/>
</dbReference>
<evidence type="ECO:0000256" key="2">
    <source>
        <dbReference type="ARBA" id="ARBA00022723"/>
    </source>
</evidence>
<protein>
    <submittedName>
        <fullName evidence="7">Glutathionylspermidine synthase family protein</fullName>
        <ecNumber evidence="7">6.3.1.-</ecNumber>
    </submittedName>
</protein>
<feature type="domain" description="Glutathionylspermidine synthase pre-ATP-grasp-like" evidence="6">
    <location>
        <begin position="13"/>
        <end position="430"/>
    </location>
</feature>
<evidence type="ECO:0000256" key="1">
    <source>
        <dbReference type="ARBA" id="ARBA00022598"/>
    </source>
</evidence>
<keyword evidence="2" id="KW-0479">Metal-binding</keyword>
<evidence type="ECO:0000313" key="8">
    <source>
        <dbReference type="Proteomes" id="UP001589608"/>
    </source>
</evidence>
<evidence type="ECO:0000313" key="7">
    <source>
        <dbReference type="EMBL" id="MFB9444730.1"/>
    </source>
</evidence>
<reference evidence="7 8" key="1">
    <citation type="submission" date="2024-09" db="EMBL/GenBank/DDBJ databases">
        <authorList>
            <person name="Sun Q."/>
            <person name="Mori K."/>
        </authorList>
    </citation>
    <scope>NUCLEOTIDE SEQUENCE [LARGE SCALE GENOMIC DNA]</scope>
    <source>
        <strain evidence="7 8">JCM 3307</strain>
    </source>
</reference>
<keyword evidence="4" id="KW-0067">ATP-binding</keyword>
<dbReference type="SUPFAM" id="SSF56059">
    <property type="entry name" value="Glutathione synthetase ATP-binding domain-like"/>
    <property type="match status" value="1"/>
</dbReference>
<organism evidence="7 8">
    <name type="scientific">Dactylosporangium vinaceum</name>
    <dbReference type="NCBI Taxonomy" id="53362"/>
    <lineage>
        <taxon>Bacteria</taxon>
        <taxon>Bacillati</taxon>
        <taxon>Actinomycetota</taxon>
        <taxon>Actinomycetes</taxon>
        <taxon>Micromonosporales</taxon>
        <taxon>Micromonosporaceae</taxon>
        <taxon>Dactylosporangium</taxon>
    </lineage>
</organism>
<dbReference type="RefSeq" id="WP_223097731.1">
    <property type="nucleotide sequence ID" value="NZ_CP061913.1"/>
</dbReference>
<evidence type="ECO:0000259" key="6">
    <source>
        <dbReference type="Pfam" id="PF03738"/>
    </source>
</evidence>
<dbReference type="InterPro" id="IPR005494">
    <property type="entry name" value="GSPS_pre-ATP-grasp-like_dom"/>
</dbReference>
<evidence type="ECO:0000256" key="3">
    <source>
        <dbReference type="ARBA" id="ARBA00022741"/>
    </source>
</evidence>